<dbReference type="HOGENOM" id="CLU_971308_0_0_1"/>
<dbReference type="InParanoid" id="M4BA18"/>
<keyword evidence="2" id="KW-1185">Reference proteome</keyword>
<dbReference type="EnsemblProtists" id="HpaT803128">
    <property type="protein sequence ID" value="HpaP803128"/>
    <property type="gene ID" value="HpaG803128"/>
</dbReference>
<reference evidence="1" key="2">
    <citation type="submission" date="2015-06" db="UniProtKB">
        <authorList>
            <consortium name="EnsemblProtists"/>
        </authorList>
    </citation>
    <scope>IDENTIFICATION</scope>
    <source>
        <strain evidence="1">Emoy2</strain>
    </source>
</reference>
<accession>M4BA18</accession>
<dbReference type="AlphaFoldDB" id="M4BA18"/>
<dbReference type="VEuPathDB" id="FungiDB:HpaG803128"/>
<proteinExistence type="predicted"/>
<dbReference type="EMBL" id="JH598048">
    <property type="status" value="NOT_ANNOTATED_CDS"/>
    <property type="molecule type" value="Genomic_DNA"/>
</dbReference>
<dbReference type="eggNOG" id="KOG0192">
    <property type="taxonomic scope" value="Eukaryota"/>
</dbReference>
<organism evidence="1 2">
    <name type="scientific">Hyaloperonospora arabidopsidis (strain Emoy2)</name>
    <name type="common">Downy mildew agent</name>
    <name type="synonym">Peronospora arabidopsidis</name>
    <dbReference type="NCBI Taxonomy" id="559515"/>
    <lineage>
        <taxon>Eukaryota</taxon>
        <taxon>Sar</taxon>
        <taxon>Stramenopiles</taxon>
        <taxon>Oomycota</taxon>
        <taxon>Peronosporomycetes</taxon>
        <taxon>Peronosporales</taxon>
        <taxon>Peronosporaceae</taxon>
        <taxon>Hyaloperonospora</taxon>
    </lineage>
</organism>
<reference evidence="2" key="1">
    <citation type="journal article" date="2010" name="Science">
        <title>Signatures of adaptation to obligate biotrophy in the Hyaloperonospora arabidopsidis genome.</title>
        <authorList>
            <person name="Baxter L."/>
            <person name="Tripathy S."/>
            <person name="Ishaque N."/>
            <person name="Boot N."/>
            <person name="Cabral A."/>
            <person name="Kemen E."/>
            <person name="Thines M."/>
            <person name="Ah-Fong A."/>
            <person name="Anderson R."/>
            <person name="Badejoko W."/>
            <person name="Bittner-Eddy P."/>
            <person name="Boore J.L."/>
            <person name="Chibucos M.C."/>
            <person name="Coates M."/>
            <person name="Dehal P."/>
            <person name="Delehaunty K."/>
            <person name="Dong S."/>
            <person name="Downton P."/>
            <person name="Dumas B."/>
            <person name="Fabro G."/>
            <person name="Fronick C."/>
            <person name="Fuerstenberg S.I."/>
            <person name="Fulton L."/>
            <person name="Gaulin E."/>
            <person name="Govers F."/>
            <person name="Hughes L."/>
            <person name="Humphray S."/>
            <person name="Jiang R.H."/>
            <person name="Judelson H."/>
            <person name="Kamoun S."/>
            <person name="Kyung K."/>
            <person name="Meijer H."/>
            <person name="Minx P."/>
            <person name="Morris P."/>
            <person name="Nelson J."/>
            <person name="Phuntumart V."/>
            <person name="Qutob D."/>
            <person name="Rehmany A."/>
            <person name="Rougon-Cardoso A."/>
            <person name="Ryden P."/>
            <person name="Torto-Alalibo T."/>
            <person name="Studholme D."/>
            <person name="Wang Y."/>
            <person name="Win J."/>
            <person name="Wood J."/>
            <person name="Clifton S.W."/>
            <person name="Rogers J."/>
            <person name="Van den Ackerveken G."/>
            <person name="Jones J.D."/>
            <person name="McDowell J.M."/>
            <person name="Beynon J."/>
            <person name="Tyler B.M."/>
        </authorList>
    </citation>
    <scope>NUCLEOTIDE SEQUENCE [LARGE SCALE GENOMIC DNA]</scope>
    <source>
        <strain evidence="2">Emoy2</strain>
    </source>
</reference>
<evidence type="ECO:0000313" key="2">
    <source>
        <dbReference type="Proteomes" id="UP000011713"/>
    </source>
</evidence>
<name>M4BA18_HYAAE</name>
<dbReference type="Proteomes" id="UP000011713">
    <property type="component" value="Unassembled WGS sequence"/>
</dbReference>
<evidence type="ECO:0000313" key="1">
    <source>
        <dbReference type="EnsemblProtists" id="HpaP803128"/>
    </source>
</evidence>
<sequence>MEKSSGLDRRATECPLPFGEEISNFEHSRRFACNCSDSSHDGGQIHGGMSRSFHFVELLRKSSLSQRGVLFTVSRCRLDRFRPTNITRQSISPSHISNRFVRYNPSSAMTSRQYGVLRLVAGFIGVAAIHAGAQDSSIPGDVPALRTGEEIAYSTGSTNYTTSINEGADETAAYIARGYASTMDENEQRLTVIDDSLLMESVCNGDPVVFLKSMTVPANGACLLAQSRYNLSCSCLSGFTNQTEWTFHIRAPDSDPVSPFPTTLNMSSIVTVNSLMLLDVPAELVSM</sequence>
<protein>
    <submittedName>
        <fullName evidence="1">Uncharacterized protein</fullName>
    </submittedName>
</protein>